<reference evidence="1" key="1">
    <citation type="submission" date="2019-04" db="EMBL/GenBank/DDBJ databases">
        <title>Microbes associate with the intestines of laboratory mice.</title>
        <authorList>
            <person name="Navarre W."/>
            <person name="Wong E."/>
            <person name="Huang K."/>
            <person name="Tropini C."/>
            <person name="Ng K."/>
            <person name="Yu B."/>
        </authorList>
    </citation>
    <scope>NUCLEOTIDE SEQUENCE</scope>
    <source>
        <strain evidence="1">NM04_E33</strain>
    </source>
</reference>
<protein>
    <submittedName>
        <fullName evidence="1">Uncharacterized protein</fullName>
    </submittedName>
</protein>
<sequence>MPWNPGIIAKYEERTVKLKDDVPILEGIMSKKWGKEDELKQLKSDLAALDRKIQAEIAPKPEQADGIENKKAEANTIDAPTTEAKKSMVAEPEFNMYRPLQTTTRSFRTIGT</sequence>
<accession>A0AC61RG02</accession>
<name>A0AC61RG02_9BACT</name>
<dbReference type="Proteomes" id="UP000306319">
    <property type="component" value="Unassembled WGS sequence"/>
</dbReference>
<keyword evidence="2" id="KW-1185">Reference proteome</keyword>
<organism evidence="1 2">
    <name type="scientific">Lepagella muris</name>
    <dbReference type="NCBI Taxonomy" id="3032870"/>
    <lineage>
        <taxon>Bacteria</taxon>
        <taxon>Pseudomonadati</taxon>
        <taxon>Bacteroidota</taxon>
        <taxon>Bacteroidia</taxon>
        <taxon>Bacteroidales</taxon>
        <taxon>Muribaculaceae</taxon>
        <taxon>Lepagella</taxon>
    </lineage>
</organism>
<comment type="caution">
    <text evidence="1">The sequence shown here is derived from an EMBL/GenBank/DDBJ whole genome shotgun (WGS) entry which is preliminary data.</text>
</comment>
<proteinExistence type="predicted"/>
<evidence type="ECO:0000313" key="1">
    <source>
        <dbReference type="EMBL" id="TGY78723.1"/>
    </source>
</evidence>
<dbReference type="EMBL" id="SRYB01000011">
    <property type="protein sequence ID" value="TGY78723.1"/>
    <property type="molecule type" value="Genomic_DNA"/>
</dbReference>
<evidence type="ECO:0000313" key="2">
    <source>
        <dbReference type="Proteomes" id="UP000306319"/>
    </source>
</evidence>
<gene>
    <name evidence="1" type="ORF">E5331_09110</name>
</gene>